<dbReference type="GO" id="GO:0045338">
    <property type="term" value="P:farnesyl diphosphate metabolic process"/>
    <property type="evidence" value="ECO:0007669"/>
    <property type="project" value="InterPro"/>
</dbReference>
<dbReference type="FunFam" id="1.10.600.10:FF:000003">
    <property type="entry name" value="Farnesyl-diphosphate farnesyltransferase 1"/>
    <property type="match status" value="1"/>
</dbReference>
<evidence type="ECO:0000313" key="17">
    <source>
        <dbReference type="EMBL" id="VVT44494.1"/>
    </source>
</evidence>
<protein>
    <recommendedName>
        <fullName evidence="5">squalene synthase</fullName>
        <ecNumber evidence="5">2.5.1.21</ecNumber>
    </recommendedName>
</protein>
<evidence type="ECO:0000256" key="9">
    <source>
        <dbReference type="ARBA" id="ARBA00022955"/>
    </source>
</evidence>
<dbReference type="InterPro" id="IPR002060">
    <property type="entry name" value="Squ/phyt_synthse"/>
</dbReference>
<evidence type="ECO:0000256" key="16">
    <source>
        <dbReference type="SAM" id="Phobius"/>
    </source>
</evidence>
<comment type="subcellular location">
    <subcellularLocation>
        <location evidence="2">Membrane</location>
    </subcellularLocation>
</comment>
<dbReference type="SFLD" id="SFLDS00005">
    <property type="entry name" value="Isoprenoid_Synthase_Type_I"/>
    <property type="match status" value="1"/>
</dbReference>
<keyword evidence="9" id="KW-0752">Steroid biosynthesis</keyword>
<reference evidence="17 18" key="1">
    <citation type="submission" date="2019-09" db="EMBL/GenBank/DDBJ databases">
        <authorList>
            <person name="Brejova B."/>
        </authorList>
    </citation>
    <scope>NUCLEOTIDE SEQUENCE [LARGE SCALE GENOMIC DNA]</scope>
</reference>
<dbReference type="RefSeq" id="XP_031851050.1">
    <property type="nucleotide sequence ID" value="XM_031995159.1"/>
</dbReference>
<dbReference type="AlphaFoldDB" id="A0A5E8AZ75"/>
<comment type="similarity">
    <text evidence="4">Belongs to the phytoene/squalene synthase family.</text>
</comment>
<dbReference type="InterPro" id="IPR008949">
    <property type="entry name" value="Isoprenoid_synthase_dom_sf"/>
</dbReference>
<evidence type="ECO:0000313" key="18">
    <source>
        <dbReference type="Proteomes" id="UP000398389"/>
    </source>
</evidence>
<dbReference type="NCBIfam" id="TIGR01559">
    <property type="entry name" value="squal_synth"/>
    <property type="match status" value="1"/>
</dbReference>
<dbReference type="EC" id="2.5.1.21" evidence="5"/>
<evidence type="ECO:0000256" key="11">
    <source>
        <dbReference type="ARBA" id="ARBA00023011"/>
    </source>
</evidence>
<organism evidence="17 18">
    <name type="scientific">Magnusiomyces paraingens</name>
    <dbReference type="NCBI Taxonomy" id="2606893"/>
    <lineage>
        <taxon>Eukaryota</taxon>
        <taxon>Fungi</taxon>
        <taxon>Dikarya</taxon>
        <taxon>Ascomycota</taxon>
        <taxon>Saccharomycotina</taxon>
        <taxon>Dipodascomycetes</taxon>
        <taxon>Dipodascales</taxon>
        <taxon>Dipodascaceae</taxon>
        <taxon>Magnusiomyces</taxon>
    </lineage>
</organism>
<feature type="transmembrane region" description="Helical" evidence="16">
    <location>
        <begin position="403"/>
        <end position="427"/>
    </location>
</feature>
<dbReference type="OrthoDB" id="431150at2759"/>
<keyword evidence="7" id="KW-0808">Transferase</keyword>
<dbReference type="PANTHER" id="PTHR11626">
    <property type="entry name" value="FARNESYL-DIPHOSPHATE FARNESYLTRANSFERASE"/>
    <property type="match status" value="1"/>
</dbReference>
<evidence type="ECO:0000256" key="12">
    <source>
        <dbReference type="ARBA" id="ARBA00023098"/>
    </source>
</evidence>
<dbReference type="GeneID" id="43579259"/>
<evidence type="ECO:0000256" key="6">
    <source>
        <dbReference type="ARBA" id="ARBA00022516"/>
    </source>
</evidence>
<dbReference type="Gene3D" id="1.10.600.10">
    <property type="entry name" value="Farnesyl Diphosphate Synthase"/>
    <property type="match status" value="1"/>
</dbReference>
<dbReference type="GO" id="GO:0051996">
    <property type="term" value="F:squalene synthase [NAD(P)H] activity"/>
    <property type="evidence" value="ECO:0007669"/>
    <property type="project" value="UniProtKB-EC"/>
</dbReference>
<evidence type="ECO:0000256" key="4">
    <source>
        <dbReference type="ARBA" id="ARBA00006251"/>
    </source>
</evidence>
<evidence type="ECO:0000256" key="1">
    <source>
        <dbReference type="ARBA" id="ARBA00001946"/>
    </source>
</evidence>
<dbReference type="GO" id="GO:0005789">
    <property type="term" value="C:endoplasmic reticulum membrane"/>
    <property type="evidence" value="ECO:0007669"/>
    <property type="project" value="TreeGrafter"/>
</dbReference>
<gene>
    <name evidence="17" type="ORF">SAPINGB_P000435</name>
</gene>
<keyword evidence="13 16" id="KW-0472">Membrane</keyword>
<evidence type="ECO:0000256" key="8">
    <source>
        <dbReference type="ARBA" id="ARBA00022692"/>
    </source>
</evidence>
<dbReference type="InterPro" id="IPR033904">
    <property type="entry name" value="Trans_IPPS_HH"/>
</dbReference>
<keyword evidence="6" id="KW-0444">Lipid biosynthesis</keyword>
<dbReference type="SFLD" id="SFLDG01018">
    <property type="entry name" value="Squalene/Phytoene_Synthase_Lik"/>
    <property type="match status" value="1"/>
</dbReference>
<evidence type="ECO:0000256" key="14">
    <source>
        <dbReference type="ARBA" id="ARBA00023166"/>
    </source>
</evidence>
<keyword evidence="10 16" id="KW-1133">Transmembrane helix</keyword>
<dbReference type="PROSITE" id="PS01045">
    <property type="entry name" value="SQUALEN_PHYTOEN_SYN_2"/>
    <property type="match status" value="1"/>
</dbReference>
<dbReference type="SUPFAM" id="SSF48576">
    <property type="entry name" value="Terpenoid synthases"/>
    <property type="match status" value="1"/>
</dbReference>
<dbReference type="EMBL" id="CABVLU010000001">
    <property type="protein sequence ID" value="VVT44494.1"/>
    <property type="molecule type" value="Genomic_DNA"/>
</dbReference>
<dbReference type="Pfam" id="PF00494">
    <property type="entry name" value="SQS_PSY"/>
    <property type="match status" value="1"/>
</dbReference>
<evidence type="ECO:0000256" key="13">
    <source>
        <dbReference type="ARBA" id="ARBA00023136"/>
    </source>
</evidence>
<dbReference type="GO" id="GO:0006696">
    <property type="term" value="P:ergosterol biosynthetic process"/>
    <property type="evidence" value="ECO:0007669"/>
    <property type="project" value="TreeGrafter"/>
</dbReference>
<accession>A0A5E8AZ75</accession>
<comment type="pathway">
    <text evidence="3">Terpene metabolism; lanosterol biosynthesis; lanosterol from farnesyl diphosphate: step 1/3.</text>
</comment>
<evidence type="ECO:0000256" key="3">
    <source>
        <dbReference type="ARBA" id="ARBA00005057"/>
    </source>
</evidence>
<evidence type="ECO:0000256" key="15">
    <source>
        <dbReference type="ARBA" id="ARBA00023221"/>
    </source>
</evidence>
<proteinExistence type="inferred from homology"/>
<name>A0A5E8AZ75_9ASCO</name>
<dbReference type="CDD" id="cd00683">
    <property type="entry name" value="Trans_IPPS_HH"/>
    <property type="match status" value="1"/>
</dbReference>
<dbReference type="InterPro" id="IPR006449">
    <property type="entry name" value="Squal_synth-like"/>
</dbReference>
<keyword evidence="18" id="KW-1185">Reference proteome</keyword>
<sequence length="448" mass="50737">MGKLADLLLHPSELRAALQIKFFPSVLYPRDTKSETPELHRCYELLNLTSRSFAAVIQQLHPELRDAIALFYIILRALDTVEDDMTLSLDTKIPLLRKFDTYLTTPGWTFNDSGPDEKDRVVLVEFDVVIAEYSNLKPEYREVIADITRRMGAGMADYAIDSDFTRDGLETVDDYNLYCYYVAGLVGEGLTRMAIISQFGGPILAEEPDLHLAMGLFLQKTNIIRDFKEDLDDGRTFYPKELWARHVSSLKELNDPAVYTTKGLHVLTEMTINVLELVPKVLQYLDNINEPTLFRFCAIPQVMAIATLELVFNNIHVFETNVKIRRGLACKLILLARSRKGVYDVFREYVQRIHDRNVATDPNYLKLEILCGKIEQYIQQHYPKDDNTTLSLSKAHDDSLDSLMILAAAGGFAIATCAIMVGVAYAFGANFSFSLQDAFPFLADSKLT</sequence>
<dbReference type="PANTHER" id="PTHR11626:SF2">
    <property type="entry name" value="SQUALENE SYNTHASE"/>
    <property type="match status" value="1"/>
</dbReference>
<dbReference type="InterPro" id="IPR044844">
    <property type="entry name" value="Trans_IPPS_euk-type"/>
</dbReference>
<dbReference type="InterPro" id="IPR019845">
    <property type="entry name" value="Squalene/phytoene_synthase_CS"/>
</dbReference>
<evidence type="ECO:0000256" key="5">
    <source>
        <dbReference type="ARBA" id="ARBA00012373"/>
    </source>
</evidence>
<evidence type="ECO:0000256" key="10">
    <source>
        <dbReference type="ARBA" id="ARBA00022989"/>
    </source>
</evidence>
<comment type="cofactor">
    <cofactor evidence="1">
        <name>Mg(2+)</name>
        <dbReference type="ChEBI" id="CHEBI:18420"/>
    </cofactor>
</comment>
<dbReference type="Proteomes" id="UP000398389">
    <property type="component" value="Unassembled WGS sequence"/>
</dbReference>
<keyword evidence="15" id="KW-0753">Steroid metabolism</keyword>
<keyword evidence="12" id="KW-0443">Lipid metabolism</keyword>
<keyword evidence="14" id="KW-1207">Sterol metabolism</keyword>
<evidence type="ECO:0000256" key="2">
    <source>
        <dbReference type="ARBA" id="ARBA00004370"/>
    </source>
</evidence>
<keyword evidence="11" id="KW-0756">Sterol biosynthesis</keyword>
<evidence type="ECO:0000256" key="7">
    <source>
        <dbReference type="ARBA" id="ARBA00022679"/>
    </source>
</evidence>
<keyword evidence="8 16" id="KW-0812">Transmembrane</keyword>